<keyword evidence="2" id="KW-1185">Reference proteome</keyword>
<dbReference type="PANTHER" id="PTHR33960">
    <property type="entry name" value="SIMILAR TO KIAA0825 PROTEIN"/>
    <property type="match status" value="1"/>
</dbReference>
<dbReference type="Pfam" id="PF14906">
    <property type="entry name" value="DUF4495"/>
    <property type="match status" value="1"/>
</dbReference>
<proteinExistence type="predicted"/>
<sequence length="449" mass="50065">MAGEKSESQSVSHIHDKCHLLFGCLVFKGAPLSKLYKKFFKGISNAECFEPIPDGWIAPWFCSVSDDIDFHLKSVSDLGDKKAIALELSILNAQPSPSWGLLLKVLMMRQCWVATAMLEHLFDNPCSIGTTEKNECAGFMCNGECYLPSTDVEQALVHIIVAIGNAAEVKATLLGALESRDTLWAAHLDRNQVWNQKLPGWLEALVEPLAECLNPVVEIIERATKEGASVEQQTALSIALLCRTTDCLPPGICQCSNLLEDIIPADCHPLADSVLIQLLVTALYRRTKDTPMAESLCHLDVSLLQELNSHDLPGTRYDLESSPVICELQVSQLLLTEIGRRALKTIYKYLKEDSTWLLKALGQPVPHRNSSTLLYTMFHIGHKQFDEVLSENRVLDWQSLLSIPLGLKEHETWELINSRLPDSVDEEVSQHDNAVAMTLRRVFQNVATK</sequence>
<evidence type="ECO:0000313" key="2">
    <source>
        <dbReference type="Proteomes" id="UP001558652"/>
    </source>
</evidence>
<accession>A0ABD0Y522</accession>
<comment type="caution">
    <text evidence="1">The sequence shown here is derived from an EMBL/GenBank/DDBJ whole genome shotgun (WGS) entry which is preliminary data.</text>
</comment>
<reference evidence="1 2" key="1">
    <citation type="submission" date="2024-07" db="EMBL/GenBank/DDBJ databases">
        <title>Chromosome-level genome assembly of the water stick insect Ranatra chinensis (Heteroptera: Nepidae).</title>
        <authorList>
            <person name="Liu X."/>
        </authorList>
    </citation>
    <scope>NUCLEOTIDE SEQUENCE [LARGE SCALE GENOMIC DNA]</scope>
    <source>
        <strain evidence="1">Cailab_2021Rc</strain>
        <tissue evidence="1">Muscle</tissue>
    </source>
</reference>
<dbReference type="AlphaFoldDB" id="A0ABD0Y522"/>
<dbReference type="PANTHER" id="PTHR33960:SF1">
    <property type="entry name" value="SIMILAR TO KIAA0825 PROTEIN"/>
    <property type="match status" value="1"/>
</dbReference>
<organism evidence="1 2">
    <name type="scientific">Ranatra chinensis</name>
    <dbReference type="NCBI Taxonomy" id="642074"/>
    <lineage>
        <taxon>Eukaryota</taxon>
        <taxon>Metazoa</taxon>
        <taxon>Ecdysozoa</taxon>
        <taxon>Arthropoda</taxon>
        <taxon>Hexapoda</taxon>
        <taxon>Insecta</taxon>
        <taxon>Pterygota</taxon>
        <taxon>Neoptera</taxon>
        <taxon>Paraneoptera</taxon>
        <taxon>Hemiptera</taxon>
        <taxon>Heteroptera</taxon>
        <taxon>Panheteroptera</taxon>
        <taxon>Nepomorpha</taxon>
        <taxon>Nepidae</taxon>
        <taxon>Ranatrinae</taxon>
        <taxon>Ranatra</taxon>
    </lineage>
</organism>
<dbReference type="Proteomes" id="UP001558652">
    <property type="component" value="Unassembled WGS sequence"/>
</dbReference>
<evidence type="ECO:0000313" key="1">
    <source>
        <dbReference type="EMBL" id="KAL1117775.1"/>
    </source>
</evidence>
<dbReference type="EMBL" id="JBFDAA010000015">
    <property type="protein sequence ID" value="KAL1117775.1"/>
    <property type="molecule type" value="Genomic_DNA"/>
</dbReference>
<dbReference type="InterPro" id="IPR027993">
    <property type="entry name" value="DUF4495"/>
</dbReference>
<name>A0ABD0Y522_9HEMI</name>
<gene>
    <name evidence="1" type="ORF">AAG570_004090</name>
</gene>
<protein>
    <submittedName>
        <fullName evidence="1">Uncharacterized protein</fullName>
    </submittedName>
</protein>